<dbReference type="Gene3D" id="3.40.50.150">
    <property type="entry name" value="Vaccinia Virus protein VP39"/>
    <property type="match status" value="1"/>
</dbReference>
<dbReference type="RefSeq" id="WP_013826405.1">
    <property type="nucleotide sequence ID" value="NC_015574.1"/>
</dbReference>
<dbReference type="PANTHER" id="PTHR43861">
    <property type="entry name" value="TRANS-ACONITATE 2-METHYLTRANSFERASE-RELATED"/>
    <property type="match status" value="1"/>
</dbReference>
<keyword evidence="5" id="KW-1185">Reference proteome</keyword>
<dbReference type="GO" id="GO:0032259">
    <property type="term" value="P:methylation"/>
    <property type="evidence" value="ECO:0007669"/>
    <property type="project" value="UniProtKB-KW"/>
</dbReference>
<proteinExistence type="predicted"/>
<name>F6D5V3_METPW</name>
<dbReference type="InterPro" id="IPR029063">
    <property type="entry name" value="SAM-dependent_MTases_sf"/>
</dbReference>
<protein>
    <submittedName>
        <fullName evidence="4">Methyltransferase type 12</fullName>
    </submittedName>
</protein>
<dbReference type="InterPro" id="IPR016461">
    <property type="entry name" value="COMT-like"/>
</dbReference>
<keyword evidence="1 4" id="KW-0489">Methyltransferase</keyword>
<dbReference type="PROSITE" id="PS51683">
    <property type="entry name" value="SAM_OMT_II"/>
    <property type="match status" value="1"/>
</dbReference>
<feature type="domain" description="Methyltransferase" evidence="3">
    <location>
        <begin position="41"/>
        <end position="138"/>
    </location>
</feature>
<evidence type="ECO:0000313" key="5">
    <source>
        <dbReference type="Proteomes" id="UP000009231"/>
    </source>
</evidence>
<dbReference type="Pfam" id="PF13649">
    <property type="entry name" value="Methyltransf_25"/>
    <property type="match status" value="1"/>
</dbReference>
<dbReference type="PANTHER" id="PTHR43861:SF1">
    <property type="entry name" value="TRANS-ACONITATE 2-METHYLTRANSFERASE"/>
    <property type="match status" value="1"/>
</dbReference>
<evidence type="ECO:0000256" key="2">
    <source>
        <dbReference type="ARBA" id="ARBA00022679"/>
    </source>
</evidence>
<sequence length="189" mass="21417">MKFEEPGSTEVFFTVAVCYSIGSPFYKNYAKSLNLNGNEKILDYGSGSGALSRHVAQILLKGEGHLTCVDISRKWMNIIKKTMNKYPNVNFKFGKIDNVDIPDESYDAIIIHYVLHDIESDLRGDILKVLIQKLKDGGKIYIREPIADNHGMSTSEIKKLMQKAGLKEINLKINKIRFMGQITEAIFQK</sequence>
<dbReference type="KEGG" id="mew:MSWAN_1897"/>
<evidence type="ECO:0000259" key="3">
    <source>
        <dbReference type="Pfam" id="PF13649"/>
    </source>
</evidence>
<reference evidence="4 5" key="1">
    <citation type="journal article" date="2014" name="Int. J. Syst. Evol. Microbiol.">
        <title>Methanobacterium paludis sp. nov. and a novel strain of Methanobacterium lacus isolated from northern peatlands.</title>
        <authorList>
            <person name="Cadillo-Quiroz H."/>
            <person name="Brauer S.L."/>
            <person name="Goodson N."/>
            <person name="Yavitt J.B."/>
            <person name="Zinder S.H."/>
        </authorList>
    </citation>
    <scope>NUCLEOTIDE SEQUENCE [LARGE SCALE GENOMIC DNA]</scope>
    <source>
        <strain evidence="5">DSM 25820 / JCM 18151 / SWAN1</strain>
    </source>
</reference>
<dbReference type="CDD" id="cd02440">
    <property type="entry name" value="AdoMet_MTases"/>
    <property type="match status" value="1"/>
</dbReference>
<dbReference type="eggNOG" id="arCOG02702">
    <property type="taxonomic scope" value="Archaea"/>
</dbReference>
<evidence type="ECO:0000313" key="4">
    <source>
        <dbReference type="EMBL" id="AEG18906.1"/>
    </source>
</evidence>
<dbReference type="HOGENOM" id="CLU_1431669_0_0_2"/>
<dbReference type="EMBL" id="CP002772">
    <property type="protein sequence ID" value="AEG18906.1"/>
    <property type="molecule type" value="Genomic_DNA"/>
</dbReference>
<dbReference type="OrthoDB" id="11691at2157"/>
<keyword evidence="2" id="KW-0808">Transferase</keyword>
<gene>
    <name evidence="4" type="ordered locus">MSWAN_1897</name>
</gene>
<dbReference type="InterPro" id="IPR041698">
    <property type="entry name" value="Methyltransf_25"/>
</dbReference>
<evidence type="ECO:0000256" key="1">
    <source>
        <dbReference type="ARBA" id="ARBA00022603"/>
    </source>
</evidence>
<dbReference type="GeneID" id="10669411"/>
<accession>F6D5V3</accession>
<dbReference type="STRING" id="868131.MSWAN_1897"/>
<dbReference type="GO" id="GO:0008168">
    <property type="term" value="F:methyltransferase activity"/>
    <property type="evidence" value="ECO:0007669"/>
    <property type="project" value="UniProtKB-KW"/>
</dbReference>
<dbReference type="Proteomes" id="UP000009231">
    <property type="component" value="Chromosome"/>
</dbReference>
<dbReference type="AlphaFoldDB" id="F6D5V3"/>
<dbReference type="SUPFAM" id="SSF53335">
    <property type="entry name" value="S-adenosyl-L-methionine-dependent methyltransferases"/>
    <property type="match status" value="1"/>
</dbReference>
<organism evidence="4 5">
    <name type="scientific">Methanobacterium paludis (strain DSM 25820 / JCM 18151 / SWAN1)</name>
    <dbReference type="NCBI Taxonomy" id="868131"/>
    <lineage>
        <taxon>Archaea</taxon>
        <taxon>Methanobacteriati</taxon>
        <taxon>Methanobacteriota</taxon>
        <taxon>Methanomada group</taxon>
        <taxon>Methanobacteria</taxon>
        <taxon>Methanobacteriales</taxon>
        <taxon>Methanobacteriaceae</taxon>
        <taxon>Methanobacterium</taxon>
    </lineage>
</organism>